<evidence type="ECO:0000259" key="1">
    <source>
        <dbReference type="PROSITE" id="PS51677"/>
    </source>
</evidence>
<dbReference type="Pfam" id="PF01522">
    <property type="entry name" value="Polysacc_deac_1"/>
    <property type="match status" value="1"/>
</dbReference>
<gene>
    <name evidence="2" type="ORF">MNEG_7641</name>
</gene>
<dbReference type="GO" id="GO:0004099">
    <property type="term" value="F:chitin deacetylase activity"/>
    <property type="evidence" value="ECO:0007669"/>
    <property type="project" value="UniProtKB-ARBA"/>
</dbReference>
<dbReference type="AlphaFoldDB" id="A0A0D2MAK9"/>
<dbReference type="EMBL" id="KK101590">
    <property type="protein sequence ID" value="KIZ00320.1"/>
    <property type="molecule type" value="Genomic_DNA"/>
</dbReference>
<dbReference type="RefSeq" id="XP_013899339.1">
    <property type="nucleotide sequence ID" value="XM_014043885.1"/>
</dbReference>
<dbReference type="InterPro" id="IPR011330">
    <property type="entry name" value="Glyco_hydro/deAcase_b/a-brl"/>
</dbReference>
<dbReference type="InterPro" id="IPR050248">
    <property type="entry name" value="Polysacc_deacetylase_ArnD"/>
</dbReference>
<dbReference type="OrthoDB" id="2020793at2759"/>
<dbReference type="SUPFAM" id="SSF88713">
    <property type="entry name" value="Glycoside hydrolase/deacetylase"/>
    <property type="match status" value="1"/>
</dbReference>
<keyword evidence="3" id="KW-1185">Reference proteome</keyword>
<evidence type="ECO:0000313" key="3">
    <source>
        <dbReference type="Proteomes" id="UP000054498"/>
    </source>
</evidence>
<sequence length="192" mass="20009">MQQLEKHGAHATHFIVGAHVDAVDAAGAARGRPGAGRAALRRMLLAGHELGNHTWYDRPTIKLAPDQLKKEISQVAALIRAAEADAAATAASAHGADAAAPKAAAAAAAPQLRWFRPGCGWFDAAVLAEAEQAGCTTVLGTVFPYDTHSKVPVINALYCWLKAYCGAIIVLHDGNTWVAVAHGSRAGRSHVA</sequence>
<protein>
    <recommendedName>
        <fullName evidence="1">NodB homology domain-containing protein</fullName>
    </recommendedName>
</protein>
<dbReference type="KEGG" id="mng:MNEG_7641"/>
<dbReference type="GO" id="GO:0005975">
    <property type="term" value="P:carbohydrate metabolic process"/>
    <property type="evidence" value="ECO:0007669"/>
    <property type="project" value="InterPro"/>
</dbReference>
<feature type="domain" description="NodB homology" evidence="1">
    <location>
        <begin position="1"/>
        <end position="192"/>
    </location>
</feature>
<dbReference type="GeneID" id="25740517"/>
<evidence type="ECO:0000313" key="2">
    <source>
        <dbReference type="EMBL" id="KIZ00320.1"/>
    </source>
</evidence>
<dbReference type="Proteomes" id="UP000054498">
    <property type="component" value="Unassembled WGS sequence"/>
</dbReference>
<accession>A0A0D2MAK9</accession>
<dbReference type="Gene3D" id="3.20.20.370">
    <property type="entry name" value="Glycoside hydrolase/deacetylase"/>
    <property type="match status" value="1"/>
</dbReference>
<name>A0A0D2MAK9_9CHLO</name>
<dbReference type="PANTHER" id="PTHR10587:SF137">
    <property type="entry name" value="4-DEOXY-4-FORMAMIDO-L-ARABINOSE-PHOSPHOUNDECAPRENOL DEFORMYLASE ARND-RELATED"/>
    <property type="match status" value="1"/>
</dbReference>
<dbReference type="PANTHER" id="PTHR10587">
    <property type="entry name" value="GLYCOSYL TRANSFERASE-RELATED"/>
    <property type="match status" value="1"/>
</dbReference>
<organism evidence="2 3">
    <name type="scientific">Monoraphidium neglectum</name>
    <dbReference type="NCBI Taxonomy" id="145388"/>
    <lineage>
        <taxon>Eukaryota</taxon>
        <taxon>Viridiplantae</taxon>
        <taxon>Chlorophyta</taxon>
        <taxon>core chlorophytes</taxon>
        <taxon>Chlorophyceae</taxon>
        <taxon>CS clade</taxon>
        <taxon>Sphaeropleales</taxon>
        <taxon>Selenastraceae</taxon>
        <taxon>Monoraphidium</taxon>
    </lineage>
</organism>
<dbReference type="InterPro" id="IPR002509">
    <property type="entry name" value="NODB_dom"/>
</dbReference>
<proteinExistence type="predicted"/>
<reference evidence="2 3" key="1">
    <citation type="journal article" date="2013" name="BMC Genomics">
        <title>Reconstruction of the lipid metabolism for the microalga Monoraphidium neglectum from its genome sequence reveals characteristics suitable for biofuel production.</title>
        <authorList>
            <person name="Bogen C."/>
            <person name="Al-Dilaimi A."/>
            <person name="Albersmeier A."/>
            <person name="Wichmann J."/>
            <person name="Grundmann M."/>
            <person name="Rupp O."/>
            <person name="Lauersen K.J."/>
            <person name="Blifernez-Klassen O."/>
            <person name="Kalinowski J."/>
            <person name="Goesmann A."/>
            <person name="Mussgnug J.H."/>
            <person name="Kruse O."/>
        </authorList>
    </citation>
    <scope>NUCLEOTIDE SEQUENCE [LARGE SCALE GENOMIC DNA]</scope>
    <source>
        <strain evidence="2 3">SAG 48.87</strain>
    </source>
</reference>
<dbReference type="STRING" id="145388.A0A0D2MAK9"/>
<dbReference type="PROSITE" id="PS51677">
    <property type="entry name" value="NODB"/>
    <property type="match status" value="1"/>
</dbReference>